<keyword evidence="3 9" id="KW-0812">Transmembrane</keyword>
<dbReference type="SMART" id="SM00116">
    <property type="entry name" value="CBS"/>
    <property type="match status" value="2"/>
</dbReference>
<feature type="transmembrane region" description="Helical" evidence="9">
    <location>
        <begin position="189"/>
        <end position="209"/>
    </location>
</feature>
<dbReference type="Proteomes" id="UP000076532">
    <property type="component" value="Unassembled WGS sequence"/>
</dbReference>
<feature type="transmembrane region" description="Helical" evidence="9">
    <location>
        <begin position="229"/>
        <end position="246"/>
    </location>
</feature>
<comment type="similarity">
    <text evidence="9">Belongs to the chloride channel (TC 2.A.49) family.</text>
</comment>
<keyword evidence="5 9" id="KW-0406">Ion transport</keyword>
<feature type="transmembrane region" description="Helical" evidence="9">
    <location>
        <begin position="87"/>
        <end position="107"/>
    </location>
</feature>
<dbReference type="FunFam" id="1.10.3080.10:FF:000011">
    <property type="entry name" value="Chloride channel protein"/>
    <property type="match status" value="1"/>
</dbReference>
<evidence type="ECO:0000256" key="2">
    <source>
        <dbReference type="ARBA" id="ARBA00022448"/>
    </source>
</evidence>
<dbReference type="InterPro" id="IPR000644">
    <property type="entry name" value="CBS_dom"/>
</dbReference>
<evidence type="ECO:0000256" key="9">
    <source>
        <dbReference type="RuleBase" id="RU361221"/>
    </source>
</evidence>
<evidence type="ECO:0000256" key="4">
    <source>
        <dbReference type="ARBA" id="ARBA00022989"/>
    </source>
</evidence>
<dbReference type="Gene3D" id="3.10.580.20">
    <property type="match status" value="1"/>
</dbReference>
<protein>
    <recommendedName>
        <fullName evidence="9">Chloride channel protein</fullName>
    </recommendedName>
</protein>
<accession>A0A166X430</accession>
<dbReference type="SUPFAM" id="SSF81340">
    <property type="entry name" value="Clc chloride channel"/>
    <property type="match status" value="1"/>
</dbReference>
<evidence type="ECO:0000259" key="10">
    <source>
        <dbReference type="PROSITE" id="PS51371"/>
    </source>
</evidence>
<dbReference type="PANTHER" id="PTHR45711:SF9">
    <property type="entry name" value="ANION_PROTON EXCHANGE TRANSPORTER GEF1"/>
    <property type="match status" value="1"/>
</dbReference>
<feature type="transmembrane region" description="Helical" evidence="9">
    <location>
        <begin position="501"/>
        <end position="525"/>
    </location>
</feature>
<proteinExistence type="inferred from homology"/>
<dbReference type="GO" id="GO:0005886">
    <property type="term" value="C:plasma membrane"/>
    <property type="evidence" value="ECO:0007669"/>
    <property type="project" value="TreeGrafter"/>
</dbReference>
<evidence type="ECO:0000256" key="8">
    <source>
        <dbReference type="PROSITE-ProRule" id="PRU00703"/>
    </source>
</evidence>
<dbReference type="EMBL" id="KV417480">
    <property type="protein sequence ID" value="KZP34403.1"/>
    <property type="molecule type" value="Genomic_DNA"/>
</dbReference>
<dbReference type="InterPro" id="IPR046342">
    <property type="entry name" value="CBS_dom_sf"/>
</dbReference>
<dbReference type="GO" id="GO:0005794">
    <property type="term" value="C:Golgi apparatus"/>
    <property type="evidence" value="ECO:0007669"/>
    <property type="project" value="TreeGrafter"/>
</dbReference>
<name>A0A166X430_9AGAM</name>
<keyword evidence="4 9" id="KW-1133">Transmembrane helix</keyword>
<reference evidence="11 12" key="1">
    <citation type="journal article" date="2016" name="Mol. Biol. Evol.">
        <title>Comparative Genomics of Early-Diverging Mushroom-Forming Fungi Provides Insights into the Origins of Lignocellulose Decay Capabilities.</title>
        <authorList>
            <person name="Nagy L.G."/>
            <person name="Riley R."/>
            <person name="Tritt A."/>
            <person name="Adam C."/>
            <person name="Daum C."/>
            <person name="Floudas D."/>
            <person name="Sun H."/>
            <person name="Yadav J.S."/>
            <person name="Pangilinan J."/>
            <person name="Larsson K.H."/>
            <person name="Matsuura K."/>
            <person name="Barry K."/>
            <person name="Labutti K."/>
            <person name="Kuo R."/>
            <person name="Ohm R.A."/>
            <person name="Bhattacharya S.S."/>
            <person name="Shirouzu T."/>
            <person name="Yoshinaga Y."/>
            <person name="Martin F.M."/>
            <person name="Grigoriev I.V."/>
            <person name="Hibbett D.S."/>
        </authorList>
    </citation>
    <scope>NUCLEOTIDE SEQUENCE [LARGE SCALE GENOMIC DNA]</scope>
    <source>
        <strain evidence="11 12">CBS 109695</strain>
    </source>
</reference>
<feature type="domain" description="CBS" evidence="10">
    <location>
        <begin position="699"/>
        <end position="755"/>
    </location>
</feature>
<dbReference type="GO" id="GO:0006879">
    <property type="term" value="P:intracellular iron ion homeostasis"/>
    <property type="evidence" value="ECO:0007669"/>
    <property type="project" value="TreeGrafter"/>
</dbReference>
<feature type="transmembrane region" description="Helical" evidence="9">
    <location>
        <begin position="156"/>
        <end position="177"/>
    </location>
</feature>
<dbReference type="GO" id="GO:0006878">
    <property type="term" value="P:intracellular copper ion homeostasis"/>
    <property type="evidence" value="ECO:0007669"/>
    <property type="project" value="TreeGrafter"/>
</dbReference>
<feature type="transmembrane region" description="Helical" evidence="9">
    <location>
        <begin position="427"/>
        <end position="446"/>
    </location>
</feature>
<keyword evidence="12" id="KW-1185">Reference proteome</keyword>
<feature type="transmembrane region" description="Helical" evidence="9">
    <location>
        <begin position="452"/>
        <end position="473"/>
    </location>
</feature>
<feature type="transmembrane region" description="Helical" evidence="9">
    <location>
        <begin position="371"/>
        <end position="392"/>
    </location>
</feature>
<evidence type="ECO:0000313" key="12">
    <source>
        <dbReference type="Proteomes" id="UP000076532"/>
    </source>
</evidence>
<dbReference type="AlphaFoldDB" id="A0A166X430"/>
<feature type="transmembrane region" description="Helical" evidence="9">
    <location>
        <begin position="531"/>
        <end position="552"/>
    </location>
</feature>
<dbReference type="GO" id="GO:0000324">
    <property type="term" value="C:fungal-type vacuole"/>
    <property type="evidence" value="ECO:0007669"/>
    <property type="project" value="TreeGrafter"/>
</dbReference>
<dbReference type="PROSITE" id="PS51371">
    <property type="entry name" value="CBS"/>
    <property type="match status" value="1"/>
</dbReference>
<evidence type="ECO:0000256" key="1">
    <source>
        <dbReference type="ARBA" id="ARBA00004141"/>
    </source>
</evidence>
<evidence type="ECO:0000256" key="7">
    <source>
        <dbReference type="ARBA" id="ARBA00023214"/>
    </source>
</evidence>
<evidence type="ECO:0000256" key="3">
    <source>
        <dbReference type="ARBA" id="ARBA00022692"/>
    </source>
</evidence>
<evidence type="ECO:0000256" key="6">
    <source>
        <dbReference type="ARBA" id="ARBA00023136"/>
    </source>
</evidence>
<dbReference type="CDD" id="cd03684">
    <property type="entry name" value="ClC_3_like"/>
    <property type="match status" value="1"/>
</dbReference>
<evidence type="ECO:0000256" key="5">
    <source>
        <dbReference type="ARBA" id="ARBA00023065"/>
    </source>
</evidence>
<keyword evidence="2 9" id="KW-0813">Transport</keyword>
<dbReference type="PANTHER" id="PTHR45711">
    <property type="entry name" value="CHLORIDE CHANNEL PROTEIN"/>
    <property type="match status" value="1"/>
</dbReference>
<keyword evidence="6 9" id="KW-0472">Membrane</keyword>
<organism evidence="11 12">
    <name type="scientific">Athelia psychrophila</name>
    <dbReference type="NCBI Taxonomy" id="1759441"/>
    <lineage>
        <taxon>Eukaryota</taxon>
        <taxon>Fungi</taxon>
        <taxon>Dikarya</taxon>
        <taxon>Basidiomycota</taxon>
        <taxon>Agaricomycotina</taxon>
        <taxon>Agaricomycetes</taxon>
        <taxon>Agaricomycetidae</taxon>
        <taxon>Atheliales</taxon>
        <taxon>Atheliaceae</taxon>
        <taxon>Athelia</taxon>
    </lineage>
</organism>
<feature type="transmembrane region" description="Helical" evidence="9">
    <location>
        <begin position="258"/>
        <end position="282"/>
    </location>
</feature>
<dbReference type="SUPFAM" id="SSF54631">
    <property type="entry name" value="CBS-domain pair"/>
    <property type="match status" value="1"/>
</dbReference>
<keyword evidence="8" id="KW-0129">CBS domain</keyword>
<dbReference type="InterPro" id="IPR001807">
    <property type="entry name" value="ClC"/>
</dbReference>
<dbReference type="Pfam" id="PF00654">
    <property type="entry name" value="Voltage_CLC"/>
    <property type="match status" value="1"/>
</dbReference>
<evidence type="ECO:0000313" key="11">
    <source>
        <dbReference type="EMBL" id="KZP34403.1"/>
    </source>
</evidence>
<dbReference type="Gene3D" id="1.10.3080.10">
    <property type="entry name" value="Clc chloride channel"/>
    <property type="match status" value="1"/>
</dbReference>
<comment type="subcellular location">
    <subcellularLocation>
        <location evidence="1 9">Membrane</location>
        <topology evidence="1 9">Multi-pass membrane protein</topology>
    </subcellularLocation>
</comment>
<dbReference type="GO" id="GO:0005783">
    <property type="term" value="C:endoplasmic reticulum"/>
    <property type="evidence" value="ECO:0007669"/>
    <property type="project" value="TreeGrafter"/>
</dbReference>
<dbReference type="Pfam" id="PF00571">
    <property type="entry name" value="CBS"/>
    <property type="match status" value="1"/>
</dbReference>
<dbReference type="GO" id="GO:0005769">
    <property type="term" value="C:early endosome"/>
    <property type="evidence" value="ECO:0007669"/>
    <property type="project" value="TreeGrafter"/>
</dbReference>
<gene>
    <name evidence="11" type="ORF">FIBSPDRAFT_915671</name>
</gene>
<dbReference type="GO" id="GO:0005247">
    <property type="term" value="F:voltage-gated chloride channel activity"/>
    <property type="evidence" value="ECO:0007669"/>
    <property type="project" value="TreeGrafter"/>
</dbReference>
<keyword evidence="7 9" id="KW-0868">Chloride</keyword>
<sequence>MASLRPHNDGPLPSPAATGLVDEDLEEIRRYEDFTTIDWIQDSILERNRRIRRADKMHASCRGPRGEINLPWLWAQVLKVVDAAQTWFVVTLVGVCIGVNAGLISIVTEWLSDIKMGYCSDGWWLNQNFCCWEIESDETDVCDSWHPWSNVTVARWFIYVLFAGIFSFIAGHLVRSLARYSAGSGISEIKCILAGFTMQGFLGFATFAIKSITLPLVIASGLSVGKEGPSVHVACCIGYLISGLFSKFNKSQSKMREIVTAASAAGVAVAFGSPIGGVLFSIEEMSHTFSTPTMWRSFVCALVASGTLSAMNPFRTGKLVLFQVTYDRDWHFFEIIFFVVLGVFGGLYGAFVVKFNLQVAAFRRRYLAKHGLAEAVLLAVLTAFIGYGNRFLRIDMTEAMAILFRECDGGGERDFDNLCQTSAQWRMVNSLLLATLIRVGFVVVSYGCRVPAGIFVPSMAVGATFGRMVGIMVKAVYQAYPQSGIFAVCDPNVPCITPGTYAFLGAAAALSGVMRITVTVVVIMFELTGALQYILPTMIVLLVTKAVGDFLGTNGIADEMIRFSGYPFLEKEDHAFNVPVARVMKRGLQVLRAAGMAVRDLEDLLRATDVKGFPIVSDDARTLMGTIGRSELRYVLDNAKRLGVAQATPCVFARAASDEGVAGLSDSASGPAIGIEEEMAAELIGTTVSSDVIKLWPWVNQTPLTVAPQLPLEIVMQLFKRMGPRVILVEDHGKLVGLVTVKDVLKFMAMEQHDGNRSAESWDELRGGLGDLVEESRTWSGRVAENCVAWCRRLLRR</sequence>
<dbReference type="CDD" id="cd04591">
    <property type="entry name" value="CBS_pair_voltage-gated_CLC_euk_bac"/>
    <property type="match status" value="1"/>
</dbReference>
<dbReference type="OrthoDB" id="44789at2759"/>
<dbReference type="Gene3D" id="3.90.1280.20">
    <property type="match status" value="1"/>
</dbReference>
<dbReference type="PRINTS" id="PR00762">
    <property type="entry name" value="CLCHANNEL"/>
</dbReference>
<dbReference type="InterPro" id="IPR014743">
    <property type="entry name" value="Cl-channel_core"/>
</dbReference>
<feature type="transmembrane region" description="Helical" evidence="9">
    <location>
        <begin position="332"/>
        <end position="351"/>
    </location>
</feature>
<dbReference type="STRING" id="436010.A0A166X430"/>